<feature type="compositionally biased region" description="Low complexity" evidence="5">
    <location>
        <begin position="19"/>
        <end position="32"/>
    </location>
</feature>
<comment type="similarity">
    <text evidence="2">Belongs to the OXR1 family.</text>
</comment>
<name>J9VP20_CRYN9</name>
<dbReference type="GO" id="GO:0006979">
    <property type="term" value="P:response to oxidative stress"/>
    <property type="evidence" value="ECO:0007669"/>
    <property type="project" value="TreeGrafter"/>
</dbReference>
<dbReference type="VEuPathDB" id="FungiDB:CNAG_05671"/>
<evidence type="ECO:0000256" key="5">
    <source>
        <dbReference type="SAM" id="MobiDB-lite"/>
    </source>
</evidence>
<dbReference type="GO" id="GO:0005739">
    <property type="term" value="C:mitochondrion"/>
    <property type="evidence" value="ECO:0007669"/>
    <property type="project" value="UniProtKB-SubCell"/>
</dbReference>
<gene>
    <name evidence="7" type="ORF">CNAG_05671</name>
</gene>
<feature type="compositionally biased region" description="Low complexity" evidence="5">
    <location>
        <begin position="165"/>
        <end position="178"/>
    </location>
</feature>
<dbReference type="SMART" id="SM00584">
    <property type="entry name" value="TLDc"/>
    <property type="match status" value="1"/>
</dbReference>
<evidence type="ECO:0000259" key="6">
    <source>
        <dbReference type="PROSITE" id="PS51886"/>
    </source>
</evidence>
<evidence type="ECO:0000313" key="7">
    <source>
        <dbReference type="EMBL" id="AFR95988.1"/>
    </source>
</evidence>
<sequence length="462" mass="50261">MPHHHSLSTSSADFGDFNSAPSSSIQTSSLSQDDLLGSYDETIINSPSVKSRLSPDPTASNLDLLFLDHNAEEHRRPEPTYSPRSRPTAESVPHVRSPRRLSTFSSSTCPTSPPSITDAGCDIIFHPFYDHTDVNATQAMQKMQDLGEHGASKRSDKVQLGGQASHSHIAPSSSTSHSRLLDTLATTTKLASKWRSVITHPTSPNIADQTHNGPSKPHMRHAETSPMDITHDTPFASAEQIAGSYIPPTGAPGFTQAPVLGLRHHGDGAFEPLALIGRKNSTSNVLTPEDAIGLKACLPPRQRLANQWTLLFSLDQHGASLSTLYRLIDIYSVSHQSSGNILVIRDGQGNRFGTYMNEPIVKREGTYYGSGESFLFKLTYSCQTIPYRWTGKNKYFALCEAGFMSFGGGAGAYGLILDSTFTHNSSATCPAYNNDILCELEPLKSQHAKSFQCLGLEVWSTL</sequence>
<dbReference type="AlphaFoldDB" id="J9VP20"/>
<keyword evidence="8" id="KW-1185">Reference proteome</keyword>
<feature type="region of interest" description="Disordered" evidence="5">
    <location>
        <begin position="1"/>
        <end position="32"/>
    </location>
</feature>
<dbReference type="EMBL" id="CP003826">
    <property type="protein sequence ID" value="AFR95988.1"/>
    <property type="molecule type" value="Genomic_DNA"/>
</dbReference>
<feature type="compositionally biased region" description="Polar residues" evidence="5">
    <location>
        <begin position="200"/>
        <end position="213"/>
    </location>
</feature>
<feature type="compositionally biased region" description="Basic and acidic residues" evidence="5">
    <location>
        <begin position="145"/>
        <end position="157"/>
    </location>
</feature>
<dbReference type="Pfam" id="PF07534">
    <property type="entry name" value="TLD"/>
    <property type="match status" value="1"/>
</dbReference>
<dbReference type="PANTHER" id="PTHR23354">
    <property type="entry name" value="NUCLEOLAR PROTEIN 7/ESTROGEN RECEPTOR COACTIVATOR-RELATED"/>
    <property type="match status" value="1"/>
</dbReference>
<accession>J9VP20</accession>
<dbReference type="GeneID" id="23888968"/>
<dbReference type="PANTHER" id="PTHR23354:SF62">
    <property type="entry name" value="MUSTARD, ISOFORM V"/>
    <property type="match status" value="1"/>
</dbReference>
<reference evidence="7 8" key="1">
    <citation type="journal article" date="2014" name="PLoS Genet.">
        <title>Analysis of the genome and transcriptome of Cryptococcus neoformans var. grubii reveals complex RNA expression and microevolution leading to virulence attenuation.</title>
        <authorList>
            <person name="Janbon G."/>
            <person name="Ormerod K.L."/>
            <person name="Paulet D."/>
            <person name="Byrnes E.J.III."/>
            <person name="Yadav V."/>
            <person name="Chatterjee G."/>
            <person name="Mullapudi N."/>
            <person name="Hon C.C."/>
            <person name="Billmyre R.B."/>
            <person name="Brunel F."/>
            <person name="Bahn Y.S."/>
            <person name="Chen W."/>
            <person name="Chen Y."/>
            <person name="Chow E.W."/>
            <person name="Coppee J.Y."/>
            <person name="Floyd-Averette A."/>
            <person name="Gaillardin C."/>
            <person name="Gerik K.J."/>
            <person name="Goldberg J."/>
            <person name="Gonzalez-Hilarion S."/>
            <person name="Gujja S."/>
            <person name="Hamlin J.L."/>
            <person name="Hsueh Y.P."/>
            <person name="Ianiri G."/>
            <person name="Jones S."/>
            <person name="Kodira C.D."/>
            <person name="Kozubowski L."/>
            <person name="Lam W."/>
            <person name="Marra M."/>
            <person name="Mesner L.D."/>
            <person name="Mieczkowski P.A."/>
            <person name="Moyrand F."/>
            <person name="Nielsen K."/>
            <person name="Proux C."/>
            <person name="Rossignol T."/>
            <person name="Schein J.E."/>
            <person name="Sun S."/>
            <person name="Wollschlaeger C."/>
            <person name="Wood I.A."/>
            <person name="Zeng Q."/>
            <person name="Neuveglise C."/>
            <person name="Newlon C.S."/>
            <person name="Perfect J.R."/>
            <person name="Lodge J.K."/>
            <person name="Idnurm A."/>
            <person name="Stajich J.E."/>
            <person name="Kronstad J.W."/>
            <person name="Sanyal K."/>
            <person name="Heitman J."/>
            <person name="Fraser J.A."/>
            <person name="Cuomo C.A."/>
            <person name="Dietrich F.S."/>
        </authorList>
    </citation>
    <scope>NUCLEOTIDE SEQUENCE [LARGE SCALE GENOMIC DNA]</scope>
    <source>
        <strain evidence="8">H99 / ATCC 208821 / CBS 10515 / FGSC 9487</strain>
    </source>
</reference>
<dbReference type="HOGENOM" id="CLU_593145_0_0_1"/>
<dbReference type="RefSeq" id="XP_012050444.1">
    <property type="nucleotide sequence ID" value="XM_012195054.1"/>
</dbReference>
<comment type="subcellular location">
    <subcellularLocation>
        <location evidence="1">Mitochondrion</location>
    </subcellularLocation>
</comment>
<keyword evidence="3" id="KW-0496">Mitochondrion</keyword>
<dbReference type="PROSITE" id="PS51886">
    <property type="entry name" value="TLDC"/>
    <property type="match status" value="1"/>
</dbReference>
<feature type="domain" description="TLDc" evidence="6">
    <location>
        <begin position="284"/>
        <end position="462"/>
    </location>
</feature>
<dbReference type="InterPro" id="IPR006571">
    <property type="entry name" value="TLDc_dom"/>
</dbReference>
<dbReference type="KEGG" id="cng:CNAG_05671"/>
<dbReference type="GO" id="GO:0005634">
    <property type="term" value="C:nucleus"/>
    <property type="evidence" value="ECO:0007669"/>
    <property type="project" value="TreeGrafter"/>
</dbReference>
<evidence type="ECO:0000313" key="8">
    <source>
        <dbReference type="Proteomes" id="UP000010091"/>
    </source>
</evidence>
<proteinExistence type="inferred from homology"/>
<evidence type="ECO:0000256" key="4">
    <source>
        <dbReference type="ARBA" id="ARBA00040604"/>
    </source>
</evidence>
<dbReference type="Proteomes" id="UP000010091">
    <property type="component" value="Chromosome 7"/>
</dbReference>
<feature type="region of interest" description="Disordered" evidence="5">
    <location>
        <begin position="200"/>
        <end position="221"/>
    </location>
</feature>
<evidence type="ECO:0000256" key="2">
    <source>
        <dbReference type="ARBA" id="ARBA00009540"/>
    </source>
</evidence>
<feature type="region of interest" description="Disordered" evidence="5">
    <location>
        <begin position="144"/>
        <end position="178"/>
    </location>
</feature>
<evidence type="ECO:0000256" key="1">
    <source>
        <dbReference type="ARBA" id="ARBA00004173"/>
    </source>
</evidence>
<dbReference type="OrthoDB" id="26679at2759"/>
<evidence type="ECO:0000256" key="3">
    <source>
        <dbReference type="ARBA" id="ARBA00023128"/>
    </source>
</evidence>
<organism evidence="7 8">
    <name type="scientific">Cryptococcus neoformans (strain H99 / ATCC 208821 / CBS 10515 / FGSC 9487)</name>
    <name type="common">Cryptococcus neoformans var. grubii serotype A</name>
    <dbReference type="NCBI Taxonomy" id="235443"/>
    <lineage>
        <taxon>Eukaryota</taxon>
        <taxon>Fungi</taxon>
        <taxon>Dikarya</taxon>
        <taxon>Basidiomycota</taxon>
        <taxon>Agaricomycotina</taxon>
        <taxon>Tremellomycetes</taxon>
        <taxon>Tremellales</taxon>
        <taxon>Cryptococcaceae</taxon>
        <taxon>Cryptococcus</taxon>
        <taxon>Cryptococcus neoformans species complex</taxon>
    </lineage>
</organism>
<protein>
    <recommendedName>
        <fullName evidence="4">Oxidation resistance protein 1</fullName>
    </recommendedName>
</protein>
<feature type="region of interest" description="Disordered" evidence="5">
    <location>
        <begin position="72"/>
        <end position="113"/>
    </location>
</feature>